<reference evidence="1 2" key="1">
    <citation type="journal article" date="2018" name="Front. Plant Sci.">
        <title>Red Clover (Trifolium pratense) and Zigzag Clover (T. medium) - A Picture of Genomic Similarities and Differences.</title>
        <authorList>
            <person name="Dluhosova J."/>
            <person name="Istvanek J."/>
            <person name="Nedelnik J."/>
            <person name="Repkova J."/>
        </authorList>
    </citation>
    <scope>NUCLEOTIDE SEQUENCE [LARGE SCALE GENOMIC DNA]</scope>
    <source>
        <strain evidence="2">cv. 10/8</strain>
        <tissue evidence="1">Leaf</tissue>
    </source>
</reference>
<keyword evidence="2" id="KW-1185">Reference proteome</keyword>
<dbReference type="Proteomes" id="UP000265520">
    <property type="component" value="Unassembled WGS sequence"/>
</dbReference>
<accession>A0A392VX82</accession>
<evidence type="ECO:0000313" key="1">
    <source>
        <dbReference type="EMBL" id="MCI92998.1"/>
    </source>
</evidence>
<evidence type="ECO:0000313" key="2">
    <source>
        <dbReference type="Proteomes" id="UP000265520"/>
    </source>
</evidence>
<comment type="caution">
    <text evidence="1">The sequence shown here is derived from an EMBL/GenBank/DDBJ whole genome shotgun (WGS) entry which is preliminary data.</text>
</comment>
<sequence length="46" mass="5216">MARRATPACATRNSQKLFNHQQLVWRNAPIPLRGAHIPEAFPTFNS</sequence>
<proteinExistence type="predicted"/>
<dbReference type="AlphaFoldDB" id="A0A392VX82"/>
<organism evidence="1 2">
    <name type="scientific">Trifolium medium</name>
    <dbReference type="NCBI Taxonomy" id="97028"/>
    <lineage>
        <taxon>Eukaryota</taxon>
        <taxon>Viridiplantae</taxon>
        <taxon>Streptophyta</taxon>
        <taxon>Embryophyta</taxon>
        <taxon>Tracheophyta</taxon>
        <taxon>Spermatophyta</taxon>
        <taxon>Magnoliopsida</taxon>
        <taxon>eudicotyledons</taxon>
        <taxon>Gunneridae</taxon>
        <taxon>Pentapetalae</taxon>
        <taxon>rosids</taxon>
        <taxon>fabids</taxon>
        <taxon>Fabales</taxon>
        <taxon>Fabaceae</taxon>
        <taxon>Papilionoideae</taxon>
        <taxon>50 kb inversion clade</taxon>
        <taxon>NPAAA clade</taxon>
        <taxon>Hologalegina</taxon>
        <taxon>IRL clade</taxon>
        <taxon>Trifolieae</taxon>
        <taxon>Trifolium</taxon>
    </lineage>
</organism>
<dbReference type="EMBL" id="LXQA011317106">
    <property type="protein sequence ID" value="MCI92998.1"/>
    <property type="molecule type" value="Genomic_DNA"/>
</dbReference>
<name>A0A392VX82_9FABA</name>
<protein>
    <submittedName>
        <fullName evidence="1">Uncharacterized protein</fullName>
    </submittedName>
</protein>